<accession>A0A4Q7YBB0</accession>
<dbReference type="PANTHER" id="PTHR16943:SF8">
    <property type="entry name" value="2-METHYLCITRATE DEHYDRATASE"/>
    <property type="match status" value="1"/>
</dbReference>
<comment type="similarity">
    <text evidence="1">Belongs to the PrpD family.</text>
</comment>
<dbReference type="InterPro" id="IPR042188">
    <property type="entry name" value="MmgE/PrpD_sf_2"/>
</dbReference>
<feature type="domain" description="MmgE/PrpD C-terminal" evidence="3">
    <location>
        <begin position="283"/>
        <end position="445"/>
    </location>
</feature>
<comment type="caution">
    <text evidence="4">The sequence shown here is derived from an EMBL/GenBank/DDBJ whole genome shotgun (WGS) entry which is preliminary data.</text>
</comment>
<evidence type="ECO:0000259" key="2">
    <source>
        <dbReference type="Pfam" id="PF03972"/>
    </source>
</evidence>
<dbReference type="OrthoDB" id="3781756at2"/>
<evidence type="ECO:0000313" key="4">
    <source>
        <dbReference type="EMBL" id="RZU34158.1"/>
    </source>
</evidence>
<dbReference type="Gene3D" id="1.10.4100.10">
    <property type="entry name" value="2-methylcitrate dehydratase PrpD"/>
    <property type="match status" value="1"/>
</dbReference>
<gene>
    <name evidence="4" type="ORF">BKA19_3916</name>
</gene>
<name>A0A4Q7YBB0_9ACTN</name>
<dbReference type="InterPro" id="IPR036148">
    <property type="entry name" value="MmgE/PrpD_sf"/>
</dbReference>
<dbReference type="InterPro" id="IPR045336">
    <property type="entry name" value="MmgE_PrpD_N"/>
</dbReference>
<dbReference type="Gene3D" id="3.30.1330.120">
    <property type="entry name" value="2-methylcitrate dehydratase PrpD"/>
    <property type="match status" value="1"/>
</dbReference>
<dbReference type="SUPFAM" id="SSF103378">
    <property type="entry name" value="2-methylcitrate dehydratase PrpD"/>
    <property type="match status" value="1"/>
</dbReference>
<dbReference type="PANTHER" id="PTHR16943">
    <property type="entry name" value="2-METHYLCITRATE DEHYDRATASE-RELATED"/>
    <property type="match status" value="1"/>
</dbReference>
<evidence type="ECO:0000256" key="1">
    <source>
        <dbReference type="ARBA" id="ARBA00006174"/>
    </source>
</evidence>
<sequence>MAPEPATTQDPDTMDERVSAATRELATFVSRTRTEDLPADVLHESKRCLLDFFGTAIGAVHEEAPTIVARTMQAMGGQPQAAVLGTTARLRATDAALVNGISAHVFDFDDTHIPTILHPTTPLYASGLALAEWRGGTGADLLAAHALGYELSARVSVALYPEHYDIGWHMTGTTGTLGAATASARLLGLSPALMPHALGLAATQAAGHREQFGAMTKSFHAGHAAEAGLLSALLAEGGYVAAPDSLEGRRGMFSVMSTRSTPEDLTSGLGDRWEIFRNGIKPYACGVVTHPPIDSVRSLGSEHGVRPEDVESIELQVHPLVAELTGKTNPLTALEGKFSVQFACSIALIEGTARERQFTDANVVRPDVRSLMSRISVVPSDQVPHEAAIATARLTDGRELTIRVDAATGTPGNRISDEELQEKFHDLVDGILGRERAELLATRVWQVDRATSVADLIAAATPAG</sequence>
<dbReference type="InterPro" id="IPR005656">
    <property type="entry name" value="MmgE_PrpD"/>
</dbReference>
<evidence type="ECO:0000259" key="3">
    <source>
        <dbReference type="Pfam" id="PF19305"/>
    </source>
</evidence>
<dbReference type="Pfam" id="PF03972">
    <property type="entry name" value="MmgE_PrpD_N"/>
    <property type="match status" value="1"/>
</dbReference>
<dbReference type="RefSeq" id="WP_104527077.1">
    <property type="nucleotide sequence ID" value="NZ_POQT01000003.1"/>
</dbReference>
<keyword evidence="5" id="KW-1185">Reference proteome</keyword>
<dbReference type="GO" id="GO:0016829">
    <property type="term" value="F:lyase activity"/>
    <property type="evidence" value="ECO:0007669"/>
    <property type="project" value="InterPro"/>
</dbReference>
<dbReference type="AlphaFoldDB" id="A0A4Q7YBB0"/>
<feature type="domain" description="MmgE/PrpD N-terminal" evidence="2">
    <location>
        <begin position="23"/>
        <end position="262"/>
    </location>
</feature>
<dbReference type="EMBL" id="SHKV01000001">
    <property type="protein sequence ID" value="RZU34158.1"/>
    <property type="molecule type" value="Genomic_DNA"/>
</dbReference>
<proteinExistence type="inferred from homology"/>
<evidence type="ECO:0000313" key="5">
    <source>
        <dbReference type="Proteomes" id="UP000292507"/>
    </source>
</evidence>
<dbReference type="Pfam" id="PF19305">
    <property type="entry name" value="MmgE_PrpD_C"/>
    <property type="match status" value="1"/>
</dbReference>
<reference evidence="4 5" key="1">
    <citation type="submission" date="2019-02" db="EMBL/GenBank/DDBJ databases">
        <title>Sequencing the genomes of 1000 actinobacteria strains.</title>
        <authorList>
            <person name="Klenk H.-P."/>
        </authorList>
    </citation>
    <scope>NUCLEOTIDE SEQUENCE [LARGE SCALE GENOMIC DNA]</scope>
    <source>
        <strain evidence="4 5">DSM 44509</strain>
    </source>
</reference>
<protein>
    <submittedName>
        <fullName evidence="4">2-methylcitrate dehydratase PrpD</fullName>
    </submittedName>
</protein>
<dbReference type="InterPro" id="IPR042183">
    <property type="entry name" value="MmgE/PrpD_sf_1"/>
</dbReference>
<dbReference type="Proteomes" id="UP000292507">
    <property type="component" value="Unassembled WGS sequence"/>
</dbReference>
<organism evidence="4 5">
    <name type="scientific">Blastococcus saxobsidens</name>
    <dbReference type="NCBI Taxonomy" id="138336"/>
    <lineage>
        <taxon>Bacteria</taxon>
        <taxon>Bacillati</taxon>
        <taxon>Actinomycetota</taxon>
        <taxon>Actinomycetes</taxon>
        <taxon>Geodermatophilales</taxon>
        <taxon>Geodermatophilaceae</taxon>
        <taxon>Blastococcus</taxon>
    </lineage>
</organism>
<dbReference type="InterPro" id="IPR045337">
    <property type="entry name" value="MmgE_PrpD_C"/>
</dbReference>